<proteinExistence type="predicted"/>
<protein>
    <recommendedName>
        <fullName evidence="3">YcaO domain-containing protein</fullName>
    </recommendedName>
</protein>
<accession>A0ABQ4N3C6</accession>
<reference evidence="1 2" key="1">
    <citation type="submission" date="2021-04" db="EMBL/GenBank/DDBJ databases">
        <title>Draft genome sequence of Paenibacillus cisolokensis, LC2-13A.</title>
        <authorList>
            <person name="Uke A."/>
            <person name="Chhe C."/>
            <person name="Baramee S."/>
            <person name="Kosugi A."/>
        </authorList>
    </citation>
    <scope>NUCLEOTIDE SEQUENCE [LARGE SCALE GENOMIC DNA]</scope>
    <source>
        <strain evidence="1 2">LC2-13A</strain>
    </source>
</reference>
<gene>
    <name evidence="1" type="ORF">PACILC2_12760</name>
</gene>
<evidence type="ECO:0000313" key="2">
    <source>
        <dbReference type="Proteomes" id="UP000680304"/>
    </source>
</evidence>
<sequence length="267" mass="28703">MPQLPLALCRVQAADPLAEGPAALLAEAIRSGLTHEEARREAGLAGIEAYVSRLAEPFVRARPEDAAQAGQRPGTVGVGAGETAAEAVCRGLRACLAERLRGRLADGQAAVRPVEPGKLEDGRCRFYWRALTTMQGTPVIGLGEEEAGFPVVWIGARRGWYAGVGLNRTLALRSALQQALLEAQLGEDAGISPALNADAVRLTEAAPQQIDIAPFDEAEYGQLLPEVRRTLERNRIQWHAADLAVEPFLKESLGGVYGVWLREEGER</sequence>
<evidence type="ECO:0008006" key="3">
    <source>
        <dbReference type="Google" id="ProtNLM"/>
    </source>
</evidence>
<comment type="caution">
    <text evidence="1">The sequence shown here is derived from an EMBL/GenBank/DDBJ whole genome shotgun (WGS) entry which is preliminary data.</text>
</comment>
<name>A0ABQ4N3C6_9BACL</name>
<keyword evidence="2" id="KW-1185">Reference proteome</keyword>
<evidence type="ECO:0000313" key="1">
    <source>
        <dbReference type="EMBL" id="GIQ62708.1"/>
    </source>
</evidence>
<dbReference type="EMBL" id="BOVJ01000041">
    <property type="protein sequence ID" value="GIQ62708.1"/>
    <property type="molecule type" value="Genomic_DNA"/>
</dbReference>
<dbReference type="RefSeq" id="WP_307860377.1">
    <property type="nucleotide sequence ID" value="NZ_BOVJ01000041.1"/>
</dbReference>
<organism evidence="1 2">
    <name type="scientific">Paenibacillus cisolokensis</name>
    <dbReference type="NCBI Taxonomy" id="1658519"/>
    <lineage>
        <taxon>Bacteria</taxon>
        <taxon>Bacillati</taxon>
        <taxon>Bacillota</taxon>
        <taxon>Bacilli</taxon>
        <taxon>Bacillales</taxon>
        <taxon>Paenibacillaceae</taxon>
        <taxon>Paenibacillus</taxon>
    </lineage>
</organism>
<dbReference type="Proteomes" id="UP000680304">
    <property type="component" value="Unassembled WGS sequence"/>
</dbReference>